<feature type="compositionally biased region" description="Basic and acidic residues" evidence="1">
    <location>
        <begin position="53"/>
        <end position="71"/>
    </location>
</feature>
<feature type="region of interest" description="Disordered" evidence="1">
    <location>
        <begin position="51"/>
        <end position="113"/>
    </location>
</feature>
<proteinExistence type="predicted"/>
<evidence type="ECO:0000256" key="1">
    <source>
        <dbReference type="SAM" id="MobiDB-lite"/>
    </source>
</evidence>
<comment type="caution">
    <text evidence="2">The sequence shown here is derived from an EMBL/GenBank/DDBJ whole genome shotgun (WGS) entry which is preliminary data.</text>
</comment>
<reference evidence="2 3" key="1">
    <citation type="submission" date="2016-01" db="EMBL/GenBank/DDBJ databases">
        <title>Biosynthesis of antibiotic leucinostatins and their inhibition on Phytophthora in bio-control Purpureocillium lilacinum.</title>
        <authorList>
            <person name="Wang G."/>
            <person name="Liu Z."/>
            <person name="Lin R."/>
            <person name="Li E."/>
            <person name="Mao Z."/>
            <person name="Ling J."/>
            <person name="Yin W."/>
            <person name="Xie B."/>
        </authorList>
    </citation>
    <scope>NUCLEOTIDE SEQUENCE [LARGE SCALE GENOMIC DNA]</scope>
    <source>
        <strain evidence="2">PLBJ-1</strain>
    </source>
</reference>
<evidence type="ECO:0000313" key="2">
    <source>
        <dbReference type="EMBL" id="OAQ87899.1"/>
    </source>
</evidence>
<dbReference type="AlphaFoldDB" id="A0A179HEK5"/>
<sequence>MVASLELIGAEYAPYQCHQDCKAQEGKVYPLSWTDLAWLGRPKQANQVVAKQAAERKQRDDLEDEARHGNVDARLIVAGRSSRQAPAHALQRKRDDVAGKEDPEEVLGREPGQ</sequence>
<gene>
    <name evidence="2" type="ORF">VFPBJ_01940</name>
</gene>
<dbReference type="Proteomes" id="UP000078240">
    <property type="component" value="Unassembled WGS sequence"/>
</dbReference>
<feature type="compositionally biased region" description="Basic and acidic residues" evidence="1">
    <location>
        <begin position="92"/>
        <end position="113"/>
    </location>
</feature>
<protein>
    <submittedName>
        <fullName evidence="2">Uncharacterized protein</fullName>
    </submittedName>
</protein>
<accession>A0A179HEK5</accession>
<organism evidence="2 3">
    <name type="scientific">Purpureocillium lilacinum</name>
    <name type="common">Paecilomyces lilacinus</name>
    <dbReference type="NCBI Taxonomy" id="33203"/>
    <lineage>
        <taxon>Eukaryota</taxon>
        <taxon>Fungi</taxon>
        <taxon>Dikarya</taxon>
        <taxon>Ascomycota</taxon>
        <taxon>Pezizomycotina</taxon>
        <taxon>Sordariomycetes</taxon>
        <taxon>Hypocreomycetidae</taxon>
        <taxon>Hypocreales</taxon>
        <taxon>Ophiocordycipitaceae</taxon>
        <taxon>Purpureocillium</taxon>
    </lineage>
</organism>
<name>A0A179HEK5_PURLI</name>
<dbReference type="EMBL" id="LSBH01000001">
    <property type="protein sequence ID" value="OAQ87899.1"/>
    <property type="molecule type" value="Genomic_DNA"/>
</dbReference>
<evidence type="ECO:0000313" key="3">
    <source>
        <dbReference type="Proteomes" id="UP000078240"/>
    </source>
</evidence>